<feature type="compositionally biased region" description="Basic residues" evidence="7">
    <location>
        <begin position="489"/>
        <end position="498"/>
    </location>
</feature>
<feature type="region of interest" description="Disordered" evidence="7">
    <location>
        <begin position="269"/>
        <end position="350"/>
    </location>
</feature>
<dbReference type="InterPro" id="IPR011598">
    <property type="entry name" value="bHLH_dom"/>
</dbReference>
<feature type="compositionally biased region" description="Basic and acidic residues" evidence="7">
    <location>
        <begin position="499"/>
        <end position="510"/>
    </location>
</feature>
<protein>
    <recommendedName>
        <fullName evidence="5">Transcription factor</fullName>
        <shortName evidence="5">bHLH transcription factor</shortName>
    </recommendedName>
    <alternativeName>
        <fullName evidence="5">Basic helix-loop-helix protein</fullName>
    </alternativeName>
</protein>
<dbReference type="SMART" id="SM00353">
    <property type="entry name" value="HLH"/>
    <property type="match status" value="1"/>
</dbReference>
<dbReference type="PROSITE" id="PS50888">
    <property type="entry name" value="BHLH"/>
    <property type="match status" value="1"/>
</dbReference>
<evidence type="ECO:0000256" key="4">
    <source>
        <dbReference type="ARBA" id="ARBA00023242"/>
    </source>
</evidence>
<dbReference type="PANTHER" id="PTHR11514:SF43">
    <property type="entry name" value="TRANSCRIPTION FACTOR MYC2"/>
    <property type="match status" value="1"/>
</dbReference>
<dbReference type="Pfam" id="PF00010">
    <property type="entry name" value="HLH"/>
    <property type="match status" value="1"/>
</dbReference>
<dbReference type="GO" id="GO:0005634">
    <property type="term" value="C:nucleus"/>
    <property type="evidence" value="ECO:0007669"/>
    <property type="project" value="UniProtKB-SubCell"/>
</dbReference>
<dbReference type="Pfam" id="PF14215">
    <property type="entry name" value="bHLH-MYC_N"/>
    <property type="match status" value="1"/>
</dbReference>
<feature type="compositionally biased region" description="Low complexity" evidence="7">
    <location>
        <begin position="333"/>
        <end position="347"/>
    </location>
</feature>
<accession>A0A8K1DWU0</accession>
<feature type="region of interest" description="Disordered" evidence="7">
    <location>
        <begin position="40"/>
        <end position="70"/>
    </location>
</feature>
<feature type="compositionally biased region" description="Low complexity" evidence="7">
    <location>
        <begin position="282"/>
        <end position="293"/>
    </location>
</feature>
<dbReference type="InterPro" id="IPR045084">
    <property type="entry name" value="AIB/MYC-like"/>
</dbReference>
<evidence type="ECO:0000256" key="1">
    <source>
        <dbReference type="ARBA" id="ARBA00004123"/>
    </source>
</evidence>
<keyword evidence="3 5" id="KW-0804">Transcription</keyword>
<evidence type="ECO:0000256" key="3">
    <source>
        <dbReference type="ARBA" id="ARBA00023163"/>
    </source>
</evidence>
<name>A0A8K1DWU0_TRIWF</name>
<keyword evidence="6" id="KW-0175">Coiled coil</keyword>
<sequence length="683" mass="74830">MTDYRLPLSSTEMNLWMDDNTSVMEAFMSTNDLIALWPPPQSSASASTTPAATASALPEASKSSSLTHSQPSVNFNQETLQQRLQALIEGASECWTYAIFWQSSYDYSGSSVLGWGDGYYKGEEDKGKSKLRNAVSSVDEQEHRKRVLRELNSLISGVADDAVDEEVTDTEWFFLVSMTQSFLNGGGLPGQALFNSSPVWVVGPDRLSTSTCERARQGQVFGLQTIVCIPSSNGVVELGSTELIYQSSDLMNKVRVLFNFNNGGGDGASWTVGANPDQGENDPSSLWLSDPSLNGIDSSTIPTSGVTANATNSSSHANDNNSNPHMSKGFQIENPSSSSLNENPSENGVHIPNHLRQQQEDQQNYFGRELNFSEYGGYDAINGRKGSLLKPESGEILNFGESKRTATNGNGNLFTGNSQFLTEDMNKKRSPTSRGSNDEGMLSFTSGVILPSSGMVKSSRGGGDSDHSDLEASVIKDVDSSRVVVPEKKPRKRGRKPANGREEPLNHVEAERQRREKLNQRFYALRAVVPNVSKMDKASLLGDAISYINELRSKLQTVESDREDLQKELEAMKNELSIKDSRPASASLDDPKLLDNNDNMIELDVDVKIIGWDAMIRIQCSKRNHPAARLMAALKELDLDVHHASVSVVNDLMIQQATVKMGSRFYTREQLRVALQSRVGDAG</sequence>
<dbReference type="InterPro" id="IPR036638">
    <property type="entry name" value="HLH_DNA-bd_sf"/>
</dbReference>
<feature type="coiled-coil region" evidence="6">
    <location>
        <begin position="548"/>
        <end position="582"/>
    </location>
</feature>
<reference evidence="9" key="1">
    <citation type="submission" date="2019-12" db="EMBL/GenBank/DDBJ databases">
        <authorList>
            <person name="Huo Y."/>
            <person name="Zhang B."/>
            <person name="Chen L."/>
            <person name="Pu S."/>
            <person name="Zhang J."/>
            <person name="Zhang X."/>
            <person name="Zhu C."/>
        </authorList>
    </citation>
    <scope>NUCLEOTIDE SEQUENCE</scope>
    <source>
        <tissue evidence="9">Hairy root</tissue>
    </source>
</reference>
<dbReference type="GO" id="GO:0003700">
    <property type="term" value="F:DNA-binding transcription factor activity"/>
    <property type="evidence" value="ECO:0007669"/>
    <property type="project" value="InterPro"/>
</dbReference>
<dbReference type="EMBL" id="MN883536">
    <property type="protein sequence ID" value="QOJ43662.1"/>
    <property type="molecule type" value="mRNA"/>
</dbReference>
<evidence type="ECO:0000313" key="9">
    <source>
        <dbReference type="EMBL" id="QOJ43662.1"/>
    </source>
</evidence>
<feature type="domain" description="BHLH" evidence="8">
    <location>
        <begin position="502"/>
        <end position="551"/>
    </location>
</feature>
<keyword evidence="2 5" id="KW-0805">Transcription regulation</keyword>
<dbReference type="AlphaFoldDB" id="A0A8K1DWU0"/>
<dbReference type="InterPro" id="IPR025610">
    <property type="entry name" value="MYC/MYB_N"/>
</dbReference>
<feature type="compositionally biased region" description="Polar residues" evidence="7">
    <location>
        <begin position="405"/>
        <end position="421"/>
    </location>
</feature>
<evidence type="ECO:0000256" key="6">
    <source>
        <dbReference type="SAM" id="Coils"/>
    </source>
</evidence>
<dbReference type="Gene3D" id="4.10.280.10">
    <property type="entry name" value="Helix-loop-helix DNA-binding domain"/>
    <property type="match status" value="1"/>
</dbReference>
<evidence type="ECO:0000256" key="5">
    <source>
        <dbReference type="RuleBase" id="RU369104"/>
    </source>
</evidence>
<feature type="compositionally biased region" description="Polar residues" evidence="7">
    <location>
        <begin position="295"/>
        <end position="307"/>
    </location>
</feature>
<evidence type="ECO:0000259" key="8">
    <source>
        <dbReference type="PROSITE" id="PS50888"/>
    </source>
</evidence>
<dbReference type="SUPFAM" id="SSF47459">
    <property type="entry name" value="HLH, helix-loop-helix DNA-binding domain"/>
    <property type="match status" value="1"/>
</dbReference>
<feature type="compositionally biased region" description="Low complexity" evidence="7">
    <location>
        <begin position="308"/>
        <end position="323"/>
    </location>
</feature>
<feature type="region of interest" description="Disordered" evidence="7">
    <location>
        <begin position="402"/>
        <end position="510"/>
    </location>
</feature>
<dbReference type="PANTHER" id="PTHR11514">
    <property type="entry name" value="MYC"/>
    <property type="match status" value="1"/>
</dbReference>
<dbReference type="CDD" id="cd11449">
    <property type="entry name" value="bHLH_AtAIB_like"/>
    <property type="match status" value="1"/>
</dbReference>
<dbReference type="InterPro" id="IPR054502">
    <property type="entry name" value="bHLH-TF_ACT-like_plant"/>
</dbReference>
<evidence type="ECO:0000256" key="7">
    <source>
        <dbReference type="SAM" id="MobiDB-lite"/>
    </source>
</evidence>
<organism evidence="9">
    <name type="scientific">Tripterygium wilfordii</name>
    <name type="common">Thunder God vine</name>
    <dbReference type="NCBI Taxonomy" id="458696"/>
    <lineage>
        <taxon>Eukaryota</taxon>
        <taxon>Viridiplantae</taxon>
        <taxon>Streptophyta</taxon>
        <taxon>Embryophyta</taxon>
        <taxon>Tracheophyta</taxon>
        <taxon>Spermatophyta</taxon>
        <taxon>Magnoliopsida</taxon>
        <taxon>eudicotyledons</taxon>
        <taxon>Gunneridae</taxon>
        <taxon>Pentapetalae</taxon>
        <taxon>rosids</taxon>
        <taxon>fabids</taxon>
        <taxon>Celastrales</taxon>
        <taxon>Celastraceae</taxon>
        <taxon>Tripterygium</taxon>
    </lineage>
</organism>
<dbReference type="GO" id="GO:0000976">
    <property type="term" value="F:transcription cis-regulatory region binding"/>
    <property type="evidence" value="ECO:0007669"/>
    <property type="project" value="TreeGrafter"/>
</dbReference>
<dbReference type="GO" id="GO:0046983">
    <property type="term" value="F:protein dimerization activity"/>
    <property type="evidence" value="ECO:0007669"/>
    <property type="project" value="InterPro"/>
</dbReference>
<dbReference type="FunFam" id="4.10.280.10:FF:000078">
    <property type="entry name" value="Transcription factor bHLH13"/>
    <property type="match status" value="1"/>
</dbReference>
<proteinExistence type="evidence at transcript level"/>
<feature type="compositionally biased region" description="Basic and acidic residues" evidence="7">
    <location>
        <begin position="463"/>
        <end position="488"/>
    </location>
</feature>
<comment type="subcellular location">
    <subcellularLocation>
        <location evidence="1 5">Nucleus</location>
    </subcellularLocation>
</comment>
<keyword evidence="4 5" id="KW-0539">Nucleus</keyword>
<feature type="compositionally biased region" description="Low complexity" evidence="7">
    <location>
        <begin position="42"/>
        <end position="61"/>
    </location>
</feature>
<dbReference type="Pfam" id="PF22754">
    <property type="entry name" value="bHLH-TF_ACT-like_plant"/>
    <property type="match status" value="1"/>
</dbReference>
<evidence type="ECO:0000256" key="2">
    <source>
        <dbReference type="ARBA" id="ARBA00023015"/>
    </source>
</evidence>